<gene>
    <name evidence="1" type="ORF">IQ241_02585</name>
</gene>
<comment type="caution">
    <text evidence="1">The sequence shown here is derived from an EMBL/GenBank/DDBJ whole genome shotgun (WGS) entry which is preliminary data.</text>
</comment>
<sequence>MASFSRSSQLSGGQPPSSILFGVDIDTLDNPGWSVKIDLEDTLLENKSFTQIEKDETDQSWLRCRVEDKKFFGCGDPDRLGEILSIFLSWVKTESDWLTVHHESSVEAELRHDREFWSALGDEVELAQCSYPGCDRRRIQHSVFCRSHHFEMMRSKPAPADD</sequence>
<dbReference type="InterPro" id="IPR028228">
    <property type="entry name" value="Imm53"/>
</dbReference>
<dbReference type="RefSeq" id="WP_193904858.1">
    <property type="nucleotide sequence ID" value="NZ_JADEXG010000004.1"/>
</dbReference>
<reference evidence="1" key="1">
    <citation type="submission" date="2020-10" db="EMBL/GenBank/DDBJ databases">
        <authorList>
            <person name="Castelo-Branco R."/>
            <person name="Eusebio N."/>
            <person name="Adriana R."/>
            <person name="Vieira A."/>
            <person name="Brugerolle De Fraissinette N."/>
            <person name="Rezende De Castro R."/>
            <person name="Schneider M.P."/>
            <person name="Vasconcelos V."/>
            <person name="Leao P.N."/>
        </authorList>
    </citation>
    <scope>NUCLEOTIDE SEQUENCE</scope>
    <source>
        <strain evidence="1">LEGE 07310</strain>
    </source>
</reference>
<name>A0A8J7DKB6_9CYAN</name>
<organism evidence="1 2">
    <name type="scientific">Vasconcelosia minhoensis LEGE 07310</name>
    <dbReference type="NCBI Taxonomy" id="915328"/>
    <lineage>
        <taxon>Bacteria</taxon>
        <taxon>Bacillati</taxon>
        <taxon>Cyanobacteriota</taxon>
        <taxon>Cyanophyceae</taxon>
        <taxon>Nodosilineales</taxon>
        <taxon>Cymatolegaceae</taxon>
        <taxon>Vasconcelosia</taxon>
        <taxon>Vasconcelosia minhoensis</taxon>
    </lineage>
</organism>
<protein>
    <submittedName>
        <fullName evidence="1">Immunity 53 family protein</fullName>
    </submittedName>
</protein>
<evidence type="ECO:0000313" key="2">
    <source>
        <dbReference type="Proteomes" id="UP000636505"/>
    </source>
</evidence>
<dbReference type="Pfam" id="PF15580">
    <property type="entry name" value="Imm53"/>
    <property type="match status" value="1"/>
</dbReference>
<dbReference type="EMBL" id="JADEXG010000004">
    <property type="protein sequence ID" value="MBE9076191.1"/>
    <property type="molecule type" value="Genomic_DNA"/>
</dbReference>
<dbReference type="Proteomes" id="UP000636505">
    <property type="component" value="Unassembled WGS sequence"/>
</dbReference>
<keyword evidence="2" id="KW-1185">Reference proteome</keyword>
<proteinExistence type="predicted"/>
<dbReference type="AlphaFoldDB" id="A0A8J7DKB6"/>
<evidence type="ECO:0000313" key="1">
    <source>
        <dbReference type="EMBL" id="MBE9076191.1"/>
    </source>
</evidence>
<accession>A0A8J7DKB6</accession>